<gene>
    <name evidence="2" type="ORF">COCNU_03G012630</name>
</gene>
<dbReference type="Proteomes" id="UP000797356">
    <property type="component" value="Chromosome 3"/>
</dbReference>
<evidence type="ECO:0000259" key="1">
    <source>
        <dbReference type="Pfam" id="PF12776"/>
    </source>
</evidence>
<keyword evidence="3" id="KW-1185">Reference proteome</keyword>
<dbReference type="PANTHER" id="PTHR46250">
    <property type="entry name" value="MYB/SANT-LIKE DNA-BINDING DOMAIN PROTEIN-RELATED"/>
    <property type="match status" value="1"/>
</dbReference>
<reference evidence="2" key="1">
    <citation type="journal article" date="2017" name="Gigascience">
        <title>The genome draft of coconut (Cocos nucifera).</title>
        <authorList>
            <person name="Xiao Y."/>
            <person name="Xu P."/>
            <person name="Fan H."/>
            <person name="Baudouin L."/>
            <person name="Xia W."/>
            <person name="Bocs S."/>
            <person name="Xu J."/>
            <person name="Li Q."/>
            <person name="Guo A."/>
            <person name="Zhou L."/>
            <person name="Li J."/>
            <person name="Wu Y."/>
            <person name="Ma Z."/>
            <person name="Armero A."/>
            <person name="Issali A.E."/>
            <person name="Liu N."/>
            <person name="Peng M."/>
            <person name="Yang Y."/>
        </authorList>
    </citation>
    <scope>NUCLEOTIDE SEQUENCE</scope>
    <source>
        <tissue evidence="2">Spear leaf of Hainan Tall coconut</tissue>
    </source>
</reference>
<proteinExistence type="predicted"/>
<dbReference type="AlphaFoldDB" id="A0A8K0MZ72"/>
<organism evidence="2 3">
    <name type="scientific">Cocos nucifera</name>
    <name type="common">Coconut palm</name>
    <dbReference type="NCBI Taxonomy" id="13894"/>
    <lineage>
        <taxon>Eukaryota</taxon>
        <taxon>Viridiplantae</taxon>
        <taxon>Streptophyta</taxon>
        <taxon>Embryophyta</taxon>
        <taxon>Tracheophyta</taxon>
        <taxon>Spermatophyta</taxon>
        <taxon>Magnoliopsida</taxon>
        <taxon>Liliopsida</taxon>
        <taxon>Arecaceae</taxon>
        <taxon>Arecoideae</taxon>
        <taxon>Cocoseae</taxon>
        <taxon>Attaleinae</taxon>
        <taxon>Cocos</taxon>
    </lineage>
</organism>
<dbReference type="InterPro" id="IPR024752">
    <property type="entry name" value="Myb/SANT-like_dom"/>
</dbReference>
<name>A0A8K0MZ72_COCNU</name>
<feature type="domain" description="Myb/SANT-like" evidence="1">
    <location>
        <begin position="15"/>
        <end position="58"/>
    </location>
</feature>
<protein>
    <recommendedName>
        <fullName evidence="1">Myb/SANT-like domain-containing protein</fullName>
    </recommendedName>
</protein>
<accession>A0A8K0MZ72</accession>
<evidence type="ECO:0000313" key="3">
    <source>
        <dbReference type="Proteomes" id="UP000797356"/>
    </source>
</evidence>
<comment type="caution">
    <text evidence="2">The sequence shown here is derived from an EMBL/GenBank/DDBJ whole genome shotgun (WGS) entry which is preliminary data.</text>
</comment>
<dbReference type="OrthoDB" id="1746344at2759"/>
<reference evidence="2" key="2">
    <citation type="submission" date="2019-07" db="EMBL/GenBank/DDBJ databases">
        <authorList>
            <person name="Yang Y."/>
            <person name="Bocs S."/>
            <person name="Baudouin L."/>
        </authorList>
    </citation>
    <scope>NUCLEOTIDE SEQUENCE</scope>
    <source>
        <tissue evidence="2">Spear leaf of Hainan Tall coconut</tissue>
    </source>
</reference>
<evidence type="ECO:0000313" key="2">
    <source>
        <dbReference type="EMBL" id="KAG1335144.1"/>
    </source>
</evidence>
<sequence length="213" mass="24315">MIANKIPNCGIKAQPYIQSRFKLLKQQYSAIYDILNTSGFGWDGARKCIICDQDVWDNWVKSHPQASNLRNKPFLHLLELSIIFRKDRAMDQRAEDPTDAAAKILTDVINSEEEVQFIDPTGFESNFGIMCQASSKGIDKLADCFQFLIDDQELKKKVYEAIVEIEDLELHESLMVKAGLLIARDSASLTYFFSLPQRLRKYHVLDVLGLEHG</sequence>
<dbReference type="EMBL" id="CM017874">
    <property type="protein sequence ID" value="KAG1335144.1"/>
    <property type="molecule type" value="Genomic_DNA"/>
</dbReference>
<dbReference type="PANTHER" id="PTHR46250:SF18">
    <property type="entry name" value="MYB_SANT-LIKE DOMAIN-CONTAINING PROTEIN"/>
    <property type="match status" value="1"/>
</dbReference>
<dbReference type="Pfam" id="PF12776">
    <property type="entry name" value="Myb_DNA-bind_3"/>
    <property type="match status" value="1"/>
</dbReference>